<name>A0AAD8YLA0_9STRA</name>
<keyword evidence="3" id="KW-1185">Reference proteome</keyword>
<organism evidence="2 3">
    <name type="scientific">Skeletonema marinoi</name>
    <dbReference type="NCBI Taxonomy" id="267567"/>
    <lineage>
        <taxon>Eukaryota</taxon>
        <taxon>Sar</taxon>
        <taxon>Stramenopiles</taxon>
        <taxon>Ochrophyta</taxon>
        <taxon>Bacillariophyta</taxon>
        <taxon>Coscinodiscophyceae</taxon>
        <taxon>Thalassiosirophycidae</taxon>
        <taxon>Thalassiosirales</taxon>
        <taxon>Skeletonemataceae</taxon>
        <taxon>Skeletonema</taxon>
        <taxon>Skeletonema marinoi-dohrnii complex</taxon>
    </lineage>
</organism>
<evidence type="ECO:0000313" key="3">
    <source>
        <dbReference type="Proteomes" id="UP001224775"/>
    </source>
</evidence>
<keyword evidence="1" id="KW-0732">Signal</keyword>
<comment type="caution">
    <text evidence="2">The sequence shown here is derived from an EMBL/GenBank/DDBJ whole genome shotgun (WGS) entry which is preliminary data.</text>
</comment>
<protein>
    <submittedName>
        <fullName evidence="2">Uncharacterized protein</fullName>
    </submittedName>
</protein>
<evidence type="ECO:0000313" key="2">
    <source>
        <dbReference type="EMBL" id="KAK1748704.1"/>
    </source>
</evidence>
<dbReference type="EMBL" id="JATAAI010000001">
    <property type="protein sequence ID" value="KAK1748704.1"/>
    <property type="molecule type" value="Genomic_DNA"/>
</dbReference>
<feature type="signal peptide" evidence="1">
    <location>
        <begin position="1"/>
        <end position="23"/>
    </location>
</feature>
<sequence length="373" mass="41131">MNAPSWMALLLLVVATLLSNGMAFVGSPNNLIPYKQSPLLSAHQDESSSDGQVDRRSFLSVPLSSVILAGLPSGANAAKGAAEYDLEYYMRDLFMGNKKEGNLPVSNAPPAAPPRTLREPLLPLLLDDELKSSIPIQELARVTAIPIGALAEQVIAFRSKVAPAFQASHPWQKESVTDEYYFDLTCYALWKVASATIQDYAVRDKFVRSIGSRLLNEMVQREFLSKQSITLLNKNDNKLTDLIPCVIEVLDKFQSTAYCSSYRLGDKNDEERSGLKVFDELDDEEISSPNGAGSVNCLVSIFDPASLGGSLQITGEGSRFSPDFVGPTLAALFERVGAKVDFESYFVDPVYRPNPKDFFPNERFYQFTIARKS</sequence>
<reference evidence="2" key="1">
    <citation type="submission" date="2023-06" db="EMBL/GenBank/DDBJ databases">
        <title>Survivors Of The Sea: Transcriptome response of Skeletonema marinoi to long-term dormancy.</title>
        <authorList>
            <person name="Pinder M.I.M."/>
            <person name="Kourtchenko O."/>
            <person name="Robertson E.K."/>
            <person name="Larsson T."/>
            <person name="Maumus F."/>
            <person name="Osuna-Cruz C.M."/>
            <person name="Vancaester E."/>
            <person name="Stenow R."/>
            <person name="Vandepoele K."/>
            <person name="Ploug H."/>
            <person name="Bruchert V."/>
            <person name="Godhe A."/>
            <person name="Topel M."/>
        </authorList>
    </citation>
    <scope>NUCLEOTIDE SEQUENCE</scope>
    <source>
        <strain evidence="2">R05AC</strain>
    </source>
</reference>
<gene>
    <name evidence="2" type="ORF">QTG54_000643</name>
</gene>
<feature type="chain" id="PRO_5042294391" evidence="1">
    <location>
        <begin position="24"/>
        <end position="373"/>
    </location>
</feature>
<dbReference type="Proteomes" id="UP001224775">
    <property type="component" value="Unassembled WGS sequence"/>
</dbReference>
<evidence type="ECO:0000256" key="1">
    <source>
        <dbReference type="SAM" id="SignalP"/>
    </source>
</evidence>
<dbReference type="AlphaFoldDB" id="A0AAD8YLA0"/>
<proteinExistence type="predicted"/>
<accession>A0AAD8YLA0</accession>